<evidence type="ECO:0000313" key="2">
    <source>
        <dbReference type="Proteomes" id="UP001596031"/>
    </source>
</evidence>
<gene>
    <name evidence="1" type="ORF">ACFPOU_05660</name>
</gene>
<name>A0ABW0PD88_9BURK</name>
<protein>
    <submittedName>
        <fullName evidence="1">Uncharacterized protein</fullName>
    </submittedName>
</protein>
<keyword evidence="2" id="KW-1185">Reference proteome</keyword>
<sequence length="131" mass="14002">MIIDLPDFESQNALAELPAGRYMVVESLYALERLPSCQVILSEIVTASESRTVGADLQILFGDGSSLFRDFAVAPDGGWRDSYGAKADTLADLLPPEVANFKLINRLGTVVDHDGCGHLIAVGDKEANHGA</sequence>
<dbReference type="Proteomes" id="UP001596031">
    <property type="component" value="Unassembled WGS sequence"/>
</dbReference>
<organism evidence="1 2">
    <name type="scientific">Massilia jejuensis</name>
    <dbReference type="NCBI Taxonomy" id="648894"/>
    <lineage>
        <taxon>Bacteria</taxon>
        <taxon>Pseudomonadati</taxon>
        <taxon>Pseudomonadota</taxon>
        <taxon>Betaproteobacteria</taxon>
        <taxon>Burkholderiales</taxon>
        <taxon>Oxalobacteraceae</taxon>
        <taxon>Telluria group</taxon>
        <taxon>Massilia</taxon>
    </lineage>
</organism>
<reference evidence="2" key="1">
    <citation type="journal article" date="2019" name="Int. J. Syst. Evol. Microbiol.">
        <title>The Global Catalogue of Microorganisms (GCM) 10K type strain sequencing project: providing services to taxonomists for standard genome sequencing and annotation.</title>
        <authorList>
            <consortium name="The Broad Institute Genomics Platform"/>
            <consortium name="The Broad Institute Genome Sequencing Center for Infectious Disease"/>
            <person name="Wu L."/>
            <person name="Ma J."/>
        </authorList>
    </citation>
    <scope>NUCLEOTIDE SEQUENCE [LARGE SCALE GENOMIC DNA]</scope>
    <source>
        <strain evidence="2">CCUG 38813</strain>
    </source>
</reference>
<proteinExistence type="predicted"/>
<comment type="caution">
    <text evidence="1">The sequence shown here is derived from an EMBL/GenBank/DDBJ whole genome shotgun (WGS) entry which is preliminary data.</text>
</comment>
<dbReference type="EMBL" id="JBHSMS010000022">
    <property type="protein sequence ID" value="MFC5510605.1"/>
    <property type="molecule type" value="Genomic_DNA"/>
</dbReference>
<dbReference type="RefSeq" id="WP_379718066.1">
    <property type="nucleotide sequence ID" value="NZ_JBHSMS010000022.1"/>
</dbReference>
<accession>A0ABW0PD88</accession>
<evidence type="ECO:0000313" key="1">
    <source>
        <dbReference type="EMBL" id="MFC5510605.1"/>
    </source>
</evidence>